<dbReference type="Pfam" id="PF13609">
    <property type="entry name" value="Porin_4"/>
    <property type="match status" value="1"/>
</dbReference>
<dbReference type="Proteomes" id="UP001058461">
    <property type="component" value="Chromosome"/>
</dbReference>
<protein>
    <submittedName>
        <fullName evidence="2">Porin</fullName>
    </submittedName>
</protein>
<dbReference type="Gene3D" id="2.40.160.10">
    <property type="entry name" value="Porin"/>
    <property type="match status" value="1"/>
</dbReference>
<feature type="domain" description="Porin" evidence="1">
    <location>
        <begin position="42"/>
        <end position="424"/>
    </location>
</feature>
<evidence type="ECO:0000313" key="2">
    <source>
        <dbReference type="EMBL" id="UTW11408.1"/>
    </source>
</evidence>
<evidence type="ECO:0000259" key="1">
    <source>
        <dbReference type="Pfam" id="PF13609"/>
    </source>
</evidence>
<accession>A0ABY5HGN9</accession>
<dbReference type="InterPro" id="IPR033900">
    <property type="entry name" value="Gram_neg_porin_domain"/>
</dbReference>
<proteinExistence type="predicted"/>
<keyword evidence="3" id="KW-1185">Reference proteome</keyword>
<name>A0ABY5HGN9_9GAMM</name>
<gene>
    <name evidence="2" type="ORF">KDW95_19445</name>
</gene>
<organism evidence="2 3">
    <name type="scientific">Marinobacterium rhizophilum</name>
    <dbReference type="NCBI Taxonomy" id="420402"/>
    <lineage>
        <taxon>Bacteria</taxon>
        <taxon>Pseudomonadati</taxon>
        <taxon>Pseudomonadota</taxon>
        <taxon>Gammaproteobacteria</taxon>
        <taxon>Oceanospirillales</taxon>
        <taxon>Oceanospirillaceae</taxon>
        <taxon>Marinobacterium</taxon>
    </lineage>
</organism>
<evidence type="ECO:0000313" key="3">
    <source>
        <dbReference type="Proteomes" id="UP001058461"/>
    </source>
</evidence>
<sequence>MIYGEFKFLDDSLSDCALAGTGTSCRNVKPLVLAVSSILLLSTSFHASAISMHSKAPEEGWSLELGLGAHAGVSSIDYADSTAPSPAKEAINGGLVGYYTGTVTADPSYRFNTANHGPFELKLHSALNLDDAYLDNDQLDELSIELKSARYGNLYLGEDDGAADRLKPRQSGRVGIAVGHGAFTGVVPWWGNLPYGGGFDRSNANSWNWDWANGIVGGDWRSFSRDTQDAIKIGYESPELNGFKFGASINLQDTFAGFAGPGTAPKGQDSWSDLGLKDDEFELAAQWNGKTASGLRLSAGVVHSSVHVVNDDMQQKSTDIGFQVGTTLDSGATVSTSAYYAYGNYDNDVADRHVEDEQLHVGVDWNKGKWKLGVNYTQAWDSYNPPGTALLGGGGNKGYSIGANYKLAKGLTLGGGVLYAENDAGEDATEVGLNLTYRFKTLVY</sequence>
<dbReference type="EMBL" id="CP073347">
    <property type="protein sequence ID" value="UTW11408.1"/>
    <property type="molecule type" value="Genomic_DNA"/>
</dbReference>
<dbReference type="SUPFAM" id="SSF56935">
    <property type="entry name" value="Porins"/>
    <property type="match status" value="1"/>
</dbReference>
<reference evidence="2" key="1">
    <citation type="submission" date="2021-04" db="EMBL/GenBank/DDBJ databases">
        <title>Oceanospirillales bacteria with DddD are important DMSP degraders in coastal seawater.</title>
        <authorList>
            <person name="Liu J."/>
        </authorList>
    </citation>
    <scope>NUCLEOTIDE SEQUENCE</scope>
    <source>
        <strain evidence="2">D13-1</strain>
    </source>
</reference>
<dbReference type="InterPro" id="IPR023614">
    <property type="entry name" value="Porin_dom_sf"/>
</dbReference>